<dbReference type="AlphaFoldDB" id="A0A011QE37"/>
<dbReference type="InterPro" id="IPR020022">
    <property type="entry name" value="N-acetyl_sugar_amidoTrfase"/>
</dbReference>
<dbReference type="eggNOG" id="COG0037">
    <property type="taxonomic scope" value="Bacteria"/>
</dbReference>
<gene>
    <name evidence="1" type="ORF">AW11_02503</name>
</gene>
<sequence>MTQKAILAPIDGSPITEAAFVSKSRPYQICTRCIMDTTDPDIAFDDQGVCNHCHYFDNNVRPAWPSPEKGKFLLAEMIAHVKSYGEGKRYDCIIGLSGGIDSSFIAVKAVEWGLRPLVVHVDAGWNSELAVMNIEQICSRLGLDLVTHVVDWEEMQDMQLAFLRSNLANQDVPQDHAFFAALYGYAIQAGIKYVISGSNYATESILPQSWGYDAMDATHVKAIHRRFGRRKRGNFPLVSFWNLYFRYPMILKMEVLRPLNYIPYNKEEAIRILERDYGWRYYGGKHYESRWTRWFQAYYLPHKFGYDKRKAHLASLVVSGQMSRDEALAQLRNPLYDEKLLTEDKEFIAKKLGISVQELDDLISSPLQHYSEFPNHQRKLKLAFAGYNKLRNWYAECRSMRPQSLVQRLIGYGRRALYLTYNRIKSIFRP</sequence>
<dbReference type="GO" id="GO:0016740">
    <property type="term" value="F:transferase activity"/>
    <property type="evidence" value="ECO:0007669"/>
    <property type="project" value="UniProtKB-KW"/>
</dbReference>
<name>A0A011QE37_ACCRE</name>
<evidence type="ECO:0000313" key="2">
    <source>
        <dbReference type="Proteomes" id="UP000022141"/>
    </source>
</evidence>
<comment type="caution">
    <text evidence="1">The sequence shown here is derived from an EMBL/GenBank/DDBJ whole genome shotgun (WGS) entry which is preliminary data.</text>
</comment>
<dbReference type="CDD" id="cd01996">
    <property type="entry name" value="AANH_WbpG-like"/>
    <property type="match status" value="1"/>
</dbReference>
<dbReference type="Proteomes" id="UP000022141">
    <property type="component" value="Unassembled WGS sequence"/>
</dbReference>
<accession>A0A011QE37</accession>
<evidence type="ECO:0000313" key="1">
    <source>
        <dbReference type="EMBL" id="EXI87375.1"/>
    </source>
</evidence>
<dbReference type="EMBL" id="JEMY01000034">
    <property type="protein sequence ID" value="EXI87375.1"/>
    <property type="molecule type" value="Genomic_DNA"/>
</dbReference>
<dbReference type="PATRIC" id="fig|1454004.3.peg.2586"/>
<reference evidence="1" key="1">
    <citation type="submission" date="2014-02" db="EMBL/GenBank/DDBJ databases">
        <title>Expanding our view of genomic diversity in Candidatus Accumulibacter clades.</title>
        <authorList>
            <person name="Skennerton C.T."/>
            <person name="Barr J.J."/>
            <person name="Slater F.R."/>
            <person name="Bond P.L."/>
            <person name="Tyson G.W."/>
        </authorList>
    </citation>
    <scope>NUCLEOTIDE SEQUENCE [LARGE SCALE GENOMIC DNA]</scope>
</reference>
<organism evidence="1 2">
    <name type="scientific">Accumulibacter regalis</name>
    <dbReference type="NCBI Taxonomy" id="522306"/>
    <lineage>
        <taxon>Bacteria</taxon>
        <taxon>Pseudomonadati</taxon>
        <taxon>Pseudomonadota</taxon>
        <taxon>Betaproteobacteria</taxon>
        <taxon>Candidatus Accumulibacter</taxon>
    </lineage>
</organism>
<proteinExistence type="predicted"/>
<protein>
    <submittedName>
        <fullName evidence="1">N-acetyl sugar amidotransferase</fullName>
    </submittedName>
</protein>
<keyword evidence="2" id="KW-1185">Reference proteome</keyword>
<dbReference type="NCBIfam" id="TIGR03573">
    <property type="entry name" value="WbuX"/>
    <property type="match status" value="1"/>
</dbReference>
<dbReference type="InterPro" id="IPR014729">
    <property type="entry name" value="Rossmann-like_a/b/a_fold"/>
</dbReference>
<dbReference type="SUPFAM" id="SSF52402">
    <property type="entry name" value="Adenine nucleotide alpha hydrolases-like"/>
    <property type="match status" value="1"/>
</dbReference>
<dbReference type="STRING" id="1454004.AW11_02503"/>
<dbReference type="Gene3D" id="3.40.50.620">
    <property type="entry name" value="HUPs"/>
    <property type="match status" value="1"/>
</dbReference>